<name>A0A5C3QD76_9AGAR</name>
<keyword evidence="4" id="KW-1185">Reference proteome</keyword>
<keyword evidence="2" id="KW-0812">Transmembrane</keyword>
<evidence type="ECO:0000256" key="2">
    <source>
        <dbReference type="SAM" id="Phobius"/>
    </source>
</evidence>
<evidence type="ECO:0000313" key="3">
    <source>
        <dbReference type="EMBL" id="TFL00016.1"/>
    </source>
</evidence>
<feature type="compositionally biased region" description="Polar residues" evidence="1">
    <location>
        <begin position="422"/>
        <end position="434"/>
    </location>
</feature>
<dbReference type="OrthoDB" id="3265734at2759"/>
<protein>
    <submittedName>
        <fullName evidence="3">Uncharacterized protein</fullName>
    </submittedName>
</protein>
<reference evidence="3 4" key="1">
    <citation type="journal article" date="2019" name="Nat. Ecol. Evol.">
        <title>Megaphylogeny resolves global patterns of mushroom evolution.</title>
        <authorList>
            <person name="Varga T."/>
            <person name="Krizsan K."/>
            <person name="Foldi C."/>
            <person name="Dima B."/>
            <person name="Sanchez-Garcia M."/>
            <person name="Sanchez-Ramirez S."/>
            <person name="Szollosi G.J."/>
            <person name="Szarkandi J.G."/>
            <person name="Papp V."/>
            <person name="Albert L."/>
            <person name="Andreopoulos W."/>
            <person name="Angelini C."/>
            <person name="Antonin V."/>
            <person name="Barry K.W."/>
            <person name="Bougher N.L."/>
            <person name="Buchanan P."/>
            <person name="Buyck B."/>
            <person name="Bense V."/>
            <person name="Catcheside P."/>
            <person name="Chovatia M."/>
            <person name="Cooper J."/>
            <person name="Damon W."/>
            <person name="Desjardin D."/>
            <person name="Finy P."/>
            <person name="Geml J."/>
            <person name="Haridas S."/>
            <person name="Hughes K."/>
            <person name="Justo A."/>
            <person name="Karasinski D."/>
            <person name="Kautmanova I."/>
            <person name="Kiss B."/>
            <person name="Kocsube S."/>
            <person name="Kotiranta H."/>
            <person name="LaButti K.M."/>
            <person name="Lechner B.E."/>
            <person name="Liimatainen K."/>
            <person name="Lipzen A."/>
            <person name="Lukacs Z."/>
            <person name="Mihaltcheva S."/>
            <person name="Morgado L.N."/>
            <person name="Niskanen T."/>
            <person name="Noordeloos M.E."/>
            <person name="Ohm R.A."/>
            <person name="Ortiz-Santana B."/>
            <person name="Ovrebo C."/>
            <person name="Racz N."/>
            <person name="Riley R."/>
            <person name="Savchenko A."/>
            <person name="Shiryaev A."/>
            <person name="Soop K."/>
            <person name="Spirin V."/>
            <person name="Szebenyi C."/>
            <person name="Tomsovsky M."/>
            <person name="Tulloss R.E."/>
            <person name="Uehling J."/>
            <person name="Grigoriev I.V."/>
            <person name="Vagvolgyi C."/>
            <person name="Papp T."/>
            <person name="Martin F.M."/>
            <person name="Miettinen O."/>
            <person name="Hibbett D.S."/>
            <person name="Nagy L.G."/>
        </authorList>
    </citation>
    <scope>NUCLEOTIDE SEQUENCE [LARGE SCALE GENOMIC DNA]</scope>
    <source>
        <strain evidence="3 4">CBS 309.79</strain>
    </source>
</reference>
<proteinExistence type="predicted"/>
<dbReference type="AlphaFoldDB" id="A0A5C3QD76"/>
<feature type="region of interest" description="Disordered" evidence="1">
    <location>
        <begin position="310"/>
        <end position="350"/>
    </location>
</feature>
<evidence type="ECO:0000256" key="1">
    <source>
        <dbReference type="SAM" id="MobiDB-lite"/>
    </source>
</evidence>
<dbReference type="EMBL" id="ML178830">
    <property type="protein sequence ID" value="TFL00016.1"/>
    <property type="molecule type" value="Genomic_DNA"/>
</dbReference>
<evidence type="ECO:0000313" key="4">
    <source>
        <dbReference type="Proteomes" id="UP000305067"/>
    </source>
</evidence>
<feature type="transmembrane region" description="Helical" evidence="2">
    <location>
        <begin position="355"/>
        <end position="378"/>
    </location>
</feature>
<dbReference type="Proteomes" id="UP000305067">
    <property type="component" value="Unassembled WGS sequence"/>
</dbReference>
<keyword evidence="2" id="KW-1133">Transmembrane helix</keyword>
<sequence>MSTPTNITTFVIDDRDPRIRYIGTDWGTLGNAEVECNGTTHLTWTKGSSFSFSYNGNAMRSSVTPLSGEMHMAADTYVLPLQALASYWVKYCAIERGDTLTNAQHTLVVSLEEGVPYHEVFFLDYITYNFEQSAGSPQTKLLAAPLKGGKDDTVTQSLTIEIRRAWRTRAAGKRRKAVSTPLQQGLRLERALRVEAFRSTPPSAALFQSSLLDGRQPSGSIHPSPVNSAQRIPSHYSRFNSTLTPTTIGPSILPLSQSHIKVYDWRQDVTGNFTLDIEYAAGTAEFALNYVLCEVPAAMATQISRRVELNDIPSPSSSDAAAEEPTSTSTGGEGTAEPTAVTTDSNRSSKRTIPAGMITGIVMGVTALIAAVCLLAVLHRKQKRRRVRYDQEMAATPARLLLSRNEFVIGKPPSALPPPYQEQETQSFPESNPSGIKKLPRLRIP</sequence>
<feature type="compositionally biased region" description="Low complexity" evidence="1">
    <location>
        <begin position="313"/>
        <end position="343"/>
    </location>
</feature>
<feature type="region of interest" description="Disordered" evidence="1">
    <location>
        <begin position="412"/>
        <end position="445"/>
    </location>
</feature>
<keyword evidence="2" id="KW-0472">Membrane</keyword>
<gene>
    <name evidence="3" type="ORF">BDV98DRAFT_583657</name>
</gene>
<organism evidence="3 4">
    <name type="scientific">Pterulicium gracile</name>
    <dbReference type="NCBI Taxonomy" id="1884261"/>
    <lineage>
        <taxon>Eukaryota</taxon>
        <taxon>Fungi</taxon>
        <taxon>Dikarya</taxon>
        <taxon>Basidiomycota</taxon>
        <taxon>Agaricomycotina</taxon>
        <taxon>Agaricomycetes</taxon>
        <taxon>Agaricomycetidae</taxon>
        <taxon>Agaricales</taxon>
        <taxon>Pleurotineae</taxon>
        <taxon>Pterulaceae</taxon>
        <taxon>Pterulicium</taxon>
    </lineage>
</organism>
<accession>A0A5C3QD76</accession>